<gene>
    <name evidence="3" type="ORF">N0V87_005992</name>
</gene>
<protein>
    <submittedName>
        <fullName evidence="3">Uncharacterized protein</fullName>
    </submittedName>
</protein>
<reference evidence="3" key="1">
    <citation type="submission" date="2022-10" db="EMBL/GenBank/DDBJ databases">
        <title>Tapping the CABI collections for fungal endophytes: first genome assemblies for Collariella, Neodidymelliopsis, Ascochyta clinopodiicola, Didymella pomorum, Didymosphaeria variabile, Neocosmospora piperis and Neocucurbitaria cava.</title>
        <authorList>
            <person name="Hill R."/>
        </authorList>
    </citation>
    <scope>NUCLEOTIDE SEQUENCE</scope>
    <source>
        <strain evidence="3">IMI 360193</strain>
    </source>
</reference>
<evidence type="ECO:0000313" key="4">
    <source>
        <dbReference type="Proteomes" id="UP001140562"/>
    </source>
</evidence>
<feature type="transmembrane region" description="Helical" evidence="2">
    <location>
        <begin position="48"/>
        <end position="69"/>
    </location>
</feature>
<dbReference type="OrthoDB" id="10453074at2759"/>
<sequence>MPPNPSARLTPVLLSDQLDFTIPSGAPNFWAPDPSGHKTKNEVYEERIGLVVFCLVAFFWLLFGIYLVVMGNLRDRKFKAQAELLEGLRISDSELRLGFDSEGTTLEGSPGSASKVGLGTKTLSQRKSSPRGLDRFREFDDRWFRE</sequence>
<dbReference type="EMBL" id="JAPEUV010000059">
    <property type="protein sequence ID" value="KAJ4335598.1"/>
    <property type="molecule type" value="Genomic_DNA"/>
</dbReference>
<proteinExistence type="predicted"/>
<dbReference type="AlphaFoldDB" id="A0A9W8WXE7"/>
<evidence type="ECO:0000256" key="2">
    <source>
        <dbReference type="SAM" id="Phobius"/>
    </source>
</evidence>
<evidence type="ECO:0000313" key="3">
    <source>
        <dbReference type="EMBL" id="KAJ4335598.1"/>
    </source>
</evidence>
<keyword evidence="4" id="KW-1185">Reference proteome</keyword>
<keyword evidence="2" id="KW-1133">Transmembrane helix</keyword>
<comment type="caution">
    <text evidence="3">The sequence shown here is derived from an EMBL/GenBank/DDBJ whole genome shotgun (WGS) entry which is preliminary data.</text>
</comment>
<evidence type="ECO:0000256" key="1">
    <source>
        <dbReference type="SAM" id="MobiDB-lite"/>
    </source>
</evidence>
<name>A0A9W8WXE7_9PLEO</name>
<accession>A0A9W8WXE7</accession>
<dbReference type="Proteomes" id="UP001140562">
    <property type="component" value="Unassembled WGS sequence"/>
</dbReference>
<keyword evidence="2" id="KW-0472">Membrane</keyword>
<feature type="region of interest" description="Disordered" evidence="1">
    <location>
        <begin position="101"/>
        <end position="132"/>
    </location>
</feature>
<keyword evidence="2" id="KW-0812">Transmembrane</keyword>
<organism evidence="3 4">
    <name type="scientific">Didymella glomerata</name>
    <dbReference type="NCBI Taxonomy" id="749621"/>
    <lineage>
        <taxon>Eukaryota</taxon>
        <taxon>Fungi</taxon>
        <taxon>Dikarya</taxon>
        <taxon>Ascomycota</taxon>
        <taxon>Pezizomycotina</taxon>
        <taxon>Dothideomycetes</taxon>
        <taxon>Pleosporomycetidae</taxon>
        <taxon>Pleosporales</taxon>
        <taxon>Pleosporineae</taxon>
        <taxon>Didymellaceae</taxon>
        <taxon>Didymella</taxon>
    </lineage>
</organism>